<evidence type="ECO:0000256" key="11">
    <source>
        <dbReference type="PIRNR" id="PIRNR002869"/>
    </source>
</evidence>
<evidence type="ECO:0000313" key="12">
    <source>
        <dbReference type="EMBL" id="KRG22296.1"/>
    </source>
</evidence>
<dbReference type="UniPathway" id="UPA00219"/>
<feature type="transmembrane region" description="Helical" evidence="10">
    <location>
        <begin position="231"/>
        <end position="256"/>
    </location>
</feature>
<dbReference type="PANTHER" id="PTHR47019">
    <property type="entry name" value="LIPID II FLIPPASE MURJ"/>
    <property type="match status" value="1"/>
</dbReference>
<feature type="transmembrane region" description="Helical" evidence="10">
    <location>
        <begin position="356"/>
        <end position="377"/>
    </location>
</feature>
<reference evidence="13" key="3">
    <citation type="submission" date="2021-06" db="EMBL/GenBank/DDBJ databases">
        <title>Genomic Description and Analysis of Intracellular Bacteria, Candidatus Berkiella cookevillensis and Candidatus Berkiella aquae.</title>
        <authorList>
            <person name="Kidane D.T."/>
            <person name="Mehari Y.T."/>
            <person name="Rice F.C."/>
            <person name="Arivett B.A."/>
            <person name="Farone A.L."/>
            <person name="Berk S.G."/>
            <person name="Farone M.B."/>
        </authorList>
    </citation>
    <scope>NUCLEOTIDE SEQUENCE</scope>
    <source>
        <strain evidence="13">HT99</strain>
    </source>
</reference>
<dbReference type="CDD" id="cd13123">
    <property type="entry name" value="MATE_MurJ_like"/>
    <property type="match status" value="1"/>
</dbReference>
<feature type="transmembrane region" description="Helical" evidence="10">
    <location>
        <begin position="89"/>
        <end position="112"/>
    </location>
</feature>
<dbReference type="GO" id="GO:0008360">
    <property type="term" value="P:regulation of cell shape"/>
    <property type="evidence" value="ECO:0007669"/>
    <property type="project" value="UniProtKB-UniRule"/>
</dbReference>
<keyword evidence="14" id="KW-1185">Reference proteome</keyword>
<dbReference type="EMBL" id="LKAJ01000002">
    <property type="protein sequence ID" value="KRG22296.1"/>
    <property type="molecule type" value="Genomic_DNA"/>
</dbReference>
<dbReference type="PANTHER" id="PTHR47019:SF1">
    <property type="entry name" value="LIPID II FLIPPASE MURJ"/>
    <property type="match status" value="1"/>
</dbReference>
<keyword evidence="7 10" id="KW-0472">Membrane</keyword>
<evidence type="ECO:0000256" key="7">
    <source>
        <dbReference type="ARBA" id="ARBA00023136"/>
    </source>
</evidence>
<dbReference type="NCBIfam" id="TIGR01695">
    <property type="entry name" value="murJ_mviN"/>
    <property type="match status" value="1"/>
</dbReference>
<accession>A0A0Q9Z182</accession>
<dbReference type="InterPro" id="IPR004268">
    <property type="entry name" value="MurJ"/>
</dbReference>
<organism evidence="12">
    <name type="scientific">Candidatus Berkiella aquae</name>
    <dbReference type="NCBI Taxonomy" id="295108"/>
    <lineage>
        <taxon>Bacteria</taxon>
        <taxon>Pseudomonadati</taxon>
        <taxon>Pseudomonadota</taxon>
        <taxon>Gammaproteobacteria</taxon>
        <taxon>Candidatus Berkiellales</taxon>
        <taxon>Candidatus Berkiellaceae</taxon>
        <taxon>Candidatus Berkiella</taxon>
    </lineage>
</organism>
<evidence type="ECO:0000256" key="4">
    <source>
        <dbReference type="ARBA" id="ARBA00022960"/>
    </source>
</evidence>
<dbReference type="OrthoDB" id="9816572at2"/>
<comment type="subcellular location">
    <subcellularLocation>
        <location evidence="10">Cell inner membrane</location>
        <topology evidence="10">Multi-pass membrane protein</topology>
    </subcellularLocation>
    <subcellularLocation>
        <location evidence="1">Cell membrane</location>
        <topology evidence="1">Multi-pass membrane protein</topology>
    </subcellularLocation>
</comment>
<keyword evidence="4 10" id="KW-0133">Cell shape</keyword>
<comment type="caution">
    <text evidence="12">The sequence shown here is derived from an EMBL/GenBank/DDBJ whole genome shotgun (WGS) entry which is preliminary data.</text>
</comment>
<evidence type="ECO:0000313" key="14">
    <source>
        <dbReference type="Proteomes" id="UP000051497"/>
    </source>
</evidence>
<dbReference type="GO" id="GO:0071555">
    <property type="term" value="P:cell wall organization"/>
    <property type="evidence" value="ECO:0007669"/>
    <property type="project" value="UniProtKB-UniRule"/>
</dbReference>
<feature type="transmembrane region" description="Helical" evidence="10">
    <location>
        <begin position="315"/>
        <end position="336"/>
    </location>
</feature>
<gene>
    <name evidence="10 12" type="primary">murJ</name>
    <name evidence="12" type="ORF">HT99x_00716</name>
    <name evidence="13" type="ORF">HT99x_013765</name>
</gene>
<feature type="transmembrane region" description="Helical" evidence="10">
    <location>
        <begin position="443"/>
        <end position="465"/>
    </location>
</feature>
<evidence type="ECO:0000256" key="2">
    <source>
        <dbReference type="ARBA" id="ARBA00022475"/>
    </source>
</evidence>
<dbReference type="GO" id="GO:0034204">
    <property type="term" value="P:lipid translocation"/>
    <property type="evidence" value="ECO:0007669"/>
    <property type="project" value="TreeGrafter"/>
</dbReference>
<keyword evidence="2 10" id="KW-1003">Cell membrane</keyword>
<evidence type="ECO:0000256" key="5">
    <source>
        <dbReference type="ARBA" id="ARBA00022984"/>
    </source>
</evidence>
<comment type="similarity">
    <text evidence="9 10 11">Belongs to the MurJ/MviN family.</text>
</comment>
<feature type="transmembrane region" description="Helical" evidence="10">
    <location>
        <begin position="276"/>
        <end position="294"/>
    </location>
</feature>
<dbReference type="PRINTS" id="PR01806">
    <property type="entry name" value="VIRFACTRMVIN"/>
</dbReference>
<keyword evidence="5 10" id="KW-0573">Peptidoglycan synthesis</keyword>
<keyword evidence="3 10" id="KW-0812">Transmembrane</keyword>
<dbReference type="STRING" id="295108.HT99x_00716"/>
<evidence type="ECO:0000256" key="10">
    <source>
        <dbReference type="HAMAP-Rule" id="MF_02078"/>
    </source>
</evidence>
<evidence type="ECO:0000256" key="1">
    <source>
        <dbReference type="ARBA" id="ARBA00004651"/>
    </source>
</evidence>
<feature type="transmembrane region" description="Helical" evidence="10">
    <location>
        <begin position="164"/>
        <end position="184"/>
    </location>
</feature>
<evidence type="ECO:0000256" key="8">
    <source>
        <dbReference type="ARBA" id="ARBA00060041"/>
    </source>
</evidence>
<feature type="transmembrane region" description="Helical" evidence="10">
    <location>
        <begin position="29"/>
        <end position="47"/>
    </location>
</feature>
<dbReference type="GO" id="GO:0005886">
    <property type="term" value="C:plasma membrane"/>
    <property type="evidence" value="ECO:0007669"/>
    <property type="project" value="UniProtKB-SubCell"/>
</dbReference>
<dbReference type="InterPro" id="IPR051050">
    <property type="entry name" value="Lipid_II_flippase_MurJ/MviN"/>
</dbReference>
<feature type="transmembrane region" description="Helical" evidence="10">
    <location>
        <begin position="410"/>
        <end position="431"/>
    </location>
</feature>
<keyword evidence="6 10" id="KW-1133">Transmembrane helix</keyword>
<dbReference type="Proteomes" id="UP000051497">
    <property type="component" value="Unassembled WGS sequence"/>
</dbReference>
<evidence type="ECO:0000256" key="6">
    <source>
        <dbReference type="ARBA" id="ARBA00022989"/>
    </source>
</evidence>
<reference evidence="13" key="2">
    <citation type="journal article" date="2016" name="Genome Announc.">
        <title>Draft Genome Sequences of Two Novel Amoeba-Resistant Intranuclear Bacteria, 'Candidatus Berkiella cookevillensis' and 'Candidatus Berkiella aquae'.</title>
        <authorList>
            <person name="Mehari Y.T."/>
            <person name="Arivett B.A."/>
            <person name="Farone A.L."/>
            <person name="Gunderson J.H."/>
            <person name="Farone M.B."/>
        </authorList>
    </citation>
    <scope>NUCLEOTIDE SEQUENCE</scope>
    <source>
        <strain evidence="13">HT99</strain>
    </source>
</reference>
<dbReference type="Pfam" id="PF03023">
    <property type="entry name" value="MurJ"/>
    <property type="match status" value="1"/>
</dbReference>
<feature type="transmembrane region" description="Helical" evidence="10">
    <location>
        <begin position="190"/>
        <end position="211"/>
    </location>
</feature>
<proteinExistence type="inferred from homology"/>
<dbReference type="PIRSF" id="PIRSF002869">
    <property type="entry name" value="MviN"/>
    <property type="match status" value="1"/>
</dbReference>
<protein>
    <recommendedName>
        <fullName evidence="10">Probable lipid II flippase MurJ</fullName>
    </recommendedName>
</protein>
<dbReference type="HAMAP" id="MF_02078">
    <property type="entry name" value="MurJ_MviN"/>
    <property type="match status" value="1"/>
</dbReference>
<comment type="function">
    <text evidence="8 10 11">Involved in peptidoglycan biosynthesis. Transports lipid-linked peptidoglycan precursors from the inner to the outer leaflet of the cytoplasmic membrane.</text>
</comment>
<sequence>MANQLLKSTTLVSIMTFLSRIVGFIRDMVIAHMFGAGAGIDAFLLAFKIPNFMRRLFAEGAFSQAFVPVLSEYRTRQDHDGVKQLVNKVFAALGIVLLVVSFLGVVGAPWLIRLFAPGFSVEDSRFGLACYLLQLTFPYILLISLTAFAAGIQNTYRQFAMPAFTPVLLNVSLILAAWILSPYFQEPVEALAWGVLLAGISQLCFQIPFLAKLALLPSPQWDWQDPGVRRILRLMVPALIGASVMQINLLVDTIFASFLPVGSLTWLYYSDRLLEFPIGIFGVALATVVLPHLSEEYARNSHRGFSASMDWALRWILLIGVPATIGLTMMAGPMLATLFQYGRFSGHDAMMAARSLMALSLGLVCFLAVKVLVSAFYARQNTKFPVKVAIVAMAANVVFNALLIGPLAHAGLALASTLSSIINVLILLFALLQKKIYIPLNGWLSFAGRLIFANTMMGAMLWWLVPEMAQWLDWSASTRAINLLMLMGAAALIYFASLFLMGLRIGHLRLQSVGYES</sequence>
<keyword evidence="10 11" id="KW-0813">Transport</keyword>
<evidence type="ECO:0000256" key="9">
    <source>
        <dbReference type="ARBA" id="ARBA00061532"/>
    </source>
</evidence>
<dbReference type="GO" id="GO:0015648">
    <property type="term" value="F:lipid-linked peptidoglycan transporter activity"/>
    <property type="evidence" value="ECO:0007669"/>
    <property type="project" value="UniProtKB-UniRule"/>
</dbReference>
<dbReference type="GO" id="GO:0009252">
    <property type="term" value="P:peptidoglycan biosynthetic process"/>
    <property type="evidence" value="ECO:0007669"/>
    <property type="project" value="UniProtKB-UniRule"/>
</dbReference>
<dbReference type="RefSeq" id="WP_075065354.1">
    <property type="nucleotide sequence ID" value="NZ_LKAJ02000001.1"/>
</dbReference>
<keyword evidence="10" id="KW-0997">Cell inner membrane</keyword>
<feature type="transmembrane region" description="Helical" evidence="10">
    <location>
        <begin position="384"/>
        <end position="404"/>
    </location>
</feature>
<dbReference type="PATRIC" id="fig|1590043.3.peg.716"/>
<evidence type="ECO:0000313" key="13">
    <source>
        <dbReference type="EMBL" id="MCS5712503.1"/>
    </source>
</evidence>
<dbReference type="AlphaFoldDB" id="A0A0Q9Z182"/>
<feature type="transmembrane region" description="Helical" evidence="10">
    <location>
        <begin position="480"/>
        <end position="503"/>
    </location>
</feature>
<feature type="transmembrane region" description="Helical" evidence="10">
    <location>
        <begin position="132"/>
        <end position="152"/>
    </location>
</feature>
<reference evidence="12" key="1">
    <citation type="submission" date="2015-09" db="EMBL/GenBank/DDBJ databases">
        <title>Draft Genome Sequences of Two Novel Amoeba-resistant Intranuclear Bacteria, Candidatus Berkiella cookevillensis and Candidatus Berkiella aquae.</title>
        <authorList>
            <person name="Mehari Y.T."/>
            <person name="Arivett B.A."/>
            <person name="Farone A.L."/>
            <person name="Gunderson J.H."/>
            <person name="Farone M.B."/>
        </authorList>
    </citation>
    <scope>NUCLEOTIDE SEQUENCE [LARGE SCALE GENOMIC DNA]</scope>
    <source>
        <strain evidence="12">HT99</strain>
    </source>
</reference>
<name>A0A0Q9Z182_9GAMM</name>
<comment type="pathway">
    <text evidence="10">Cell wall biogenesis; peptidoglycan biosynthesis.</text>
</comment>
<evidence type="ECO:0000256" key="3">
    <source>
        <dbReference type="ARBA" id="ARBA00022692"/>
    </source>
</evidence>
<keyword evidence="10 11" id="KW-0961">Cell wall biogenesis/degradation</keyword>
<dbReference type="EMBL" id="LKAJ02000001">
    <property type="protein sequence ID" value="MCS5712503.1"/>
    <property type="molecule type" value="Genomic_DNA"/>
</dbReference>